<dbReference type="AlphaFoldDB" id="A0A7Y0Y429"/>
<dbReference type="InterPro" id="IPR013975">
    <property type="entry name" value="Tscrpt_reg_BetR_N"/>
</dbReference>
<gene>
    <name evidence="2" type="ORF">HHJ78_03535</name>
</gene>
<comment type="caution">
    <text evidence="2">The sequence shown here is derived from an EMBL/GenBank/DDBJ whole genome shotgun (WGS) entry which is preliminary data.</text>
</comment>
<dbReference type="InterPro" id="IPR001387">
    <property type="entry name" value="Cro/C1-type_HTH"/>
</dbReference>
<reference evidence="2 3" key="1">
    <citation type="submission" date="2020-04" db="EMBL/GenBank/DDBJ databases">
        <title>Antimicrobial susceptibility and clonality of vaginal-derived multi-drug resistant Mobiluncus isolates in China.</title>
        <authorList>
            <person name="Zhang X."/>
        </authorList>
    </citation>
    <scope>NUCLEOTIDE SEQUENCE [LARGE SCALE GENOMIC DNA]</scope>
    <source>
        <strain evidence="2 3">13</strain>
    </source>
</reference>
<sequence>MELNLSTREIVASNVRAEMARRNRQFGELAEILGVSRPTLRRSMAGKRDFTVTEMEEIARWLNMPLMNLMNTSRAETQSPTTDRSAA</sequence>
<accession>A0A7Y0Y429</accession>
<dbReference type="Pfam" id="PF08667">
    <property type="entry name" value="BetR"/>
    <property type="match status" value="1"/>
</dbReference>
<name>A0A7Y0Y429_9ACTO</name>
<dbReference type="InterPro" id="IPR010982">
    <property type="entry name" value="Lambda_DNA-bd_dom_sf"/>
</dbReference>
<dbReference type="Proteomes" id="UP000578252">
    <property type="component" value="Unassembled WGS sequence"/>
</dbReference>
<evidence type="ECO:0000313" key="3">
    <source>
        <dbReference type="Proteomes" id="UP000578252"/>
    </source>
</evidence>
<dbReference type="EMBL" id="JABCUR010000002">
    <property type="protein sequence ID" value="NMW64622.1"/>
    <property type="molecule type" value="Genomic_DNA"/>
</dbReference>
<evidence type="ECO:0000313" key="2">
    <source>
        <dbReference type="EMBL" id="NMW64622.1"/>
    </source>
</evidence>
<dbReference type="GO" id="GO:0003677">
    <property type="term" value="F:DNA binding"/>
    <property type="evidence" value="ECO:0007669"/>
    <property type="project" value="InterPro"/>
</dbReference>
<dbReference type="Gene3D" id="1.10.260.40">
    <property type="entry name" value="lambda repressor-like DNA-binding domains"/>
    <property type="match status" value="1"/>
</dbReference>
<dbReference type="SUPFAM" id="SSF47413">
    <property type="entry name" value="lambda repressor-like DNA-binding domains"/>
    <property type="match status" value="1"/>
</dbReference>
<protein>
    <submittedName>
        <fullName evidence="2">Helix-turn-helix transcriptional regulator</fullName>
    </submittedName>
</protein>
<proteinExistence type="predicted"/>
<organism evidence="2 3">
    <name type="scientific">Mobiluncus mulieris</name>
    <dbReference type="NCBI Taxonomy" id="2052"/>
    <lineage>
        <taxon>Bacteria</taxon>
        <taxon>Bacillati</taxon>
        <taxon>Actinomycetota</taxon>
        <taxon>Actinomycetes</taxon>
        <taxon>Actinomycetales</taxon>
        <taxon>Actinomycetaceae</taxon>
        <taxon>Mobiluncus</taxon>
    </lineage>
</organism>
<evidence type="ECO:0000259" key="1">
    <source>
        <dbReference type="Pfam" id="PF08667"/>
    </source>
</evidence>
<dbReference type="CDD" id="cd00093">
    <property type="entry name" value="HTH_XRE"/>
    <property type="match status" value="1"/>
</dbReference>
<feature type="domain" description="Transcription regulator BetR N-terminal" evidence="1">
    <location>
        <begin position="8"/>
        <end position="81"/>
    </location>
</feature>
<dbReference type="RefSeq" id="WP_169771710.1">
    <property type="nucleotide sequence ID" value="NZ_JABCUR010000002.1"/>
</dbReference>